<dbReference type="AlphaFoldDB" id="A0AAP6WMP3"/>
<accession>A0AAP6WMP3</accession>
<proteinExistence type="predicted"/>
<evidence type="ECO:0000313" key="2">
    <source>
        <dbReference type="Proteomes" id="UP000481454"/>
    </source>
</evidence>
<evidence type="ECO:0000313" key="1">
    <source>
        <dbReference type="EMBL" id="NGU30628.1"/>
    </source>
</evidence>
<organism evidence="1 2">
    <name type="scientific">Clostridium perfringens</name>
    <dbReference type="NCBI Taxonomy" id="1502"/>
    <lineage>
        <taxon>Bacteria</taxon>
        <taxon>Bacillati</taxon>
        <taxon>Bacillota</taxon>
        <taxon>Clostridia</taxon>
        <taxon>Eubacteriales</taxon>
        <taxon>Clostridiaceae</taxon>
        <taxon>Clostridium</taxon>
    </lineage>
</organism>
<sequence length="66" mass="7937">MCELYENMLNEILSKQYDICKDKWNCLDCIFENECDKVFVSDRPDSICDKETFIKKIKEEMLRGCE</sequence>
<reference evidence="1 2" key="1">
    <citation type="submission" date="2020-02" db="EMBL/GenBank/DDBJ databases">
        <title>Genomic Insights into the Phylogeny and Genetic Plasticity of the Human and Animal Enteric Pathogen Clostridium perfringens.</title>
        <authorList>
            <person name="Feng Y."/>
            <person name="Hu Y."/>
        </authorList>
    </citation>
    <scope>NUCLEOTIDE SEQUENCE [LARGE SCALE GENOMIC DNA]</scope>
    <source>
        <strain evidence="1 2">CP-40</strain>
    </source>
</reference>
<dbReference type="EMBL" id="JAALLZ010000004">
    <property type="protein sequence ID" value="NGU30628.1"/>
    <property type="molecule type" value="Genomic_DNA"/>
</dbReference>
<comment type="caution">
    <text evidence="1">The sequence shown here is derived from an EMBL/GenBank/DDBJ whole genome shotgun (WGS) entry which is preliminary data.</text>
</comment>
<gene>
    <name evidence="1" type="ORF">G6Z34_10965</name>
</gene>
<dbReference type="Proteomes" id="UP000481454">
    <property type="component" value="Unassembled WGS sequence"/>
</dbReference>
<name>A0AAP6WMP3_CLOPF</name>
<dbReference type="RefSeq" id="WP_003459447.1">
    <property type="nucleotide sequence ID" value="NZ_CATNWX010000006.1"/>
</dbReference>
<protein>
    <submittedName>
        <fullName evidence="1">Uncharacterized protein</fullName>
    </submittedName>
</protein>